<organism evidence="1 2">
    <name type="scientific">Candidatus Thiomargarita nelsonii</name>
    <dbReference type="NCBI Taxonomy" id="1003181"/>
    <lineage>
        <taxon>Bacteria</taxon>
        <taxon>Pseudomonadati</taxon>
        <taxon>Pseudomonadota</taxon>
        <taxon>Gammaproteobacteria</taxon>
        <taxon>Thiotrichales</taxon>
        <taxon>Thiotrichaceae</taxon>
        <taxon>Thiomargarita</taxon>
    </lineage>
</organism>
<protein>
    <submittedName>
        <fullName evidence="1">Lipopolysaccharide core biosynthesis protein WaaP</fullName>
    </submittedName>
</protein>
<dbReference type="AlphaFoldDB" id="A0A176S1M7"/>
<keyword evidence="2" id="KW-1185">Reference proteome</keyword>
<comment type="caution">
    <text evidence="1">The sequence shown here is derived from an EMBL/GenBank/DDBJ whole genome shotgun (WGS) entry which is preliminary data.</text>
</comment>
<sequence>MKYALISKVAKITRALHENGINHRDLYICHFRLPLWVLEKQVFDDPPLFLMDLHRAQIRPNTPMRWIIKDLGALYFSSADVGLTQRDFFRFIKTYHNTDLRTVFRQSPDLWQKVQKRAKRFYRRDMRWEMPVFYTSKKTIIAHLINLDTVGGVERLYCQVINANIKDVEHHTISCRNTIASVLWRDVKKASKSIHFEKKIYVFKVPKWPVFLRKKHLNNIMQKIVPDIVIVWNNPEGFDLSLLSLKTKVFYYEHG</sequence>
<evidence type="ECO:0000313" key="1">
    <source>
        <dbReference type="EMBL" id="OAD21847.1"/>
    </source>
</evidence>
<feature type="non-terminal residue" evidence="1">
    <location>
        <position position="255"/>
    </location>
</feature>
<dbReference type="Proteomes" id="UP000076962">
    <property type="component" value="Unassembled WGS sequence"/>
</dbReference>
<reference evidence="1 2" key="1">
    <citation type="submission" date="2016-05" db="EMBL/GenBank/DDBJ databases">
        <title>Single-cell genome of chain-forming Candidatus Thiomargarita nelsonii and comparison to other large sulfur-oxidizing bacteria.</title>
        <authorList>
            <person name="Winkel M."/>
            <person name="Salman V."/>
            <person name="Woyke T."/>
            <person name="Schulz-Vogt H."/>
            <person name="Richter M."/>
            <person name="Flood B."/>
            <person name="Bailey J."/>
            <person name="Amann R."/>
            <person name="Mussmann M."/>
        </authorList>
    </citation>
    <scope>NUCLEOTIDE SEQUENCE [LARGE SCALE GENOMIC DNA]</scope>
    <source>
        <strain evidence="1 2">THI036</strain>
    </source>
</reference>
<proteinExistence type="predicted"/>
<dbReference type="EMBL" id="LUTY01001349">
    <property type="protein sequence ID" value="OAD21847.1"/>
    <property type="molecule type" value="Genomic_DNA"/>
</dbReference>
<gene>
    <name evidence="1" type="ORF">THIOM_002378</name>
</gene>
<dbReference type="Pfam" id="PF06293">
    <property type="entry name" value="Kdo"/>
    <property type="match status" value="1"/>
</dbReference>
<accession>A0A176S1M7</accession>
<name>A0A176S1M7_9GAMM</name>
<evidence type="ECO:0000313" key="2">
    <source>
        <dbReference type="Proteomes" id="UP000076962"/>
    </source>
</evidence>